<accession>A0A6M3MF02</accession>
<organism evidence="1">
    <name type="scientific">viral metagenome</name>
    <dbReference type="NCBI Taxonomy" id="1070528"/>
    <lineage>
        <taxon>unclassified sequences</taxon>
        <taxon>metagenomes</taxon>
        <taxon>organismal metagenomes</taxon>
    </lineage>
</organism>
<reference evidence="1" key="1">
    <citation type="submission" date="2020-03" db="EMBL/GenBank/DDBJ databases">
        <title>The deep terrestrial virosphere.</title>
        <authorList>
            <person name="Holmfeldt K."/>
            <person name="Nilsson E."/>
            <person name="Simone D."/>
            <person name="Lopez-Fernandez M."/>
            <person name="Wu X."/>
            <person name="de Brujin I."/>
            <person name="Lundin D."/>
            <person name="Andersson A."/>
            <person name="Bertilsson S."/>
            <person name="Dopson M."/>
        </authorList>
    </citation>
    <scope>NUCLEOTIDE SEQUENCE</scope>
    <source>
        <strain evidence="1">MM171B00229</strain>
    </source>
</reference>
<evidence type="ECO:0000313" key="1">
    <source>
        <dbReference type="EMBL" id="QJB04590.1"/>
    </source>
</evidence>
<name>A0A6M3MF02_9ZZZZ</name>
<dbReference type="EMBL" id="MT143886">
    <property type="protein sequence ID" value="QJB04590.1"/>
    <property type="molecule type" value="Genomic_DNA"/>
</dbReference>
<dbReference type="AlphaFoldDB" id="A0A6M3MF02"/>
<gene>
    <name evidence="1" type="ORF">MM171B00229_0006</name>
</gene>
<sequence>MARSAPQVSFSVTSIDFGTIDVGASSAFSRYDIFLHGNSTIYTEALNMSISFKGSTQGSEAKDESWVIASTASERTPITSLSGGSKECSAGSVVAGRTRGGISVPAGAKVSVPAAAATAGRVAFYLHHRYQYTG</sequence>
<protein>
    <submittedName>
        <fullName evidence="1">Uncharacterized protein</fullName>
    </submittedName>
</protein>
<proteinExistence type="predicted"/>